<organism evidence="1 2">
    <name type="scientific">Polyporus arcularius HHB13444</name>
    <dbReference type="NCBI Taxonomy" id="1314778"/>
    <lineage>
        <taxon>Eukaryota</taxon>
        <taxon>Fungi</taxon>
        <taxon>Dikarya</taxon>
        <taxon>Basidiomycota</taxon>
        <taxon>Agaricomycotina</taxon>
        <taxon>Agaricomycetes</taxon>
        <taxon>Polyporales</taxon>
        <taxon>Polyporaceae</taxon>
        <taxon>Polyporus</taxon>
    </lineage>
</organism>
<proteinExistence type="predicted"/>
<name>A0A5C3P3E2_9APHY</name>
<dbReference type="InParanoid" id="A0A5C3P3E2"/>
<accession>A0A5C3P3E2</accession>
<protein>
    <submittedName>
        <fullName evidence="1">Uncharacterized protein</fullName>
    </submittedName>
</protein>
<dbReference type="EMBL" id="ML211446">
    <property type="protein sequence ID" value="TFK82830.1"/>
    <property type="molecule type" value="Genomic_DNA"/>
</dbReference>
<gene>
    <name evidence="1" type="ORF">K466DRAFT_285201</name>
</gene>
<keyword evidence="2" id="KW-1185">Reference proteome</keyword>
<sequence>MSPHAASNAPGTALGTWAVHAHGVMIPLIRTLTTHYDSDLRSHDANGPLSRLHRALSHVSPMLGLTDHFSLHGDLTYQTKVRCLLRML</sequence>
<evidence type="ECO:0000313" key="2">
    <source>
        <dbReference type="Proteomes" id="UP000308197"/>
    </source>
</evidence>
<reference evidence="1 2" key="1">
    <citation type="journal article" date="2019" name="Nat. Ecol. Evol.">
        <title>Megaphylogeny resolves global patterns of mushroom evolution.</title>
        <authorList>
            <person name="Varga T."/>
            <person name="Krizsan K."/>
            <person name="Foldi C."/>
            <person name="Dima B."/>
            <person name="Sanchez-Garcia M."/>
            <person name="Sanchez-Ramirez S."/>
            <person name="Szollosi G.J."/>
            <person name="Szarkandi J.G."/>
            <person name="Papp V."/>
            <person name="Albert L."/>
            <person name="Andreopoulos W."/>
            <person name="Angelini C."/>
            <person name="Antonin V."/>
            <person name="Barry K.W."/>
            <person name="Bougher N.L."/>
            <person name="Buchanan P."/>
            <person name="Buyck B."/>
            <person name="Bense V."/>
            <person name="Catcheside P."/>
            <person name="Chovatia M."/>
            <person name="Cooper J."/>
            <person name="Damon W."/>
            <person name="Desjardin D."/>
            <person name="Finy P."/>
            <person name="Geml J."/>
            <person name="Haridas S."/>
            <person name="Hughes K."/>
            <person name="Justo A."/>
            <person name="Karasinski D."/>
            <person name="Kautmanova I."/>
            <person name="Kiss B."/>
            <person name="Kocsube S."/>
            <person name="Kotiranta H."/>
            <person name="LaButti K.M."/>
            <person name="Lechner B.E."/>
            <person name="Liimatainen K."/>
            <person name="Lipzen A."/>
            <person name="Lukacs Z."/>
            <person name="Mihaltcheva S."/>
            <person name="Morgado L.N."/>
            <person name="Niskanen T."/>
            <person name="Noordeloos M.E."/>
            <person name="Ohm R.A."/>
            <person name="Ortiz-Santana B."/>
            <person name="Ovrebo C."/>
            <person name="Racz N."/>
            <person name="Riley R."/>
            <person name="Savchenko A."/>
            <person name="Shiryaev A."/>
            <person name="Soop K."/>
            <person name="Spirin V."/>
            <person name="Szebenyi C."/>
            <person name="Tomsovsky M."/>
            <person name="Tulloss R.E."/>
            <person name="Uehling J."/>
            <person name="Grigoriev I.V."/>
            <person name="Vagvolgyi C."/>
            <person name="Papp T."/>
            <person name="Martin F.M."/>
            <person name="Miettinen O."/>
            <person name="Hibbett D.S."/>
            <person name="Nagy L.G."/>
        </authorList>
    </citation>
    <scope>NUCLEOTIDE SEQUENCE [LARGE SCALE GENOMIC DNA]</scope>
    <source>
        <strain evidence="1 2">HHB13444</strain>
    </source>
</reference>
<dbReference type="AlphaFoldDB" id="A0A5C3P3E2"/>
<evidence type="ECO:0000313" key="1">
    <source>
        <dbReference type="EMBL" id="TFK82830.1"/>
    </source>
</evidence>
<dbReference type="Proteomes" id="UP000308197">
    <property type="component" value="Unassembled WGS sequence"/>
</dbReference>